<feature type="compositionally biased region" description="Basic residues" evidence="8">
    <location>
        <begin position="878"/>
        <end position="888"/>
    </location>
</feature>
<evidence type="ECO:0000256" key="2">
    <source>
        <dbReference type="ARBA" id="ARBA00022737"/>
    </source>
</evidence>
<dbReference type="SMART" id="SM00028">
    <property type="entry name" value="TPR"/>
    <property type="match status" value="7"/>
</dbReference>
<dbReference type="GO" id="GO:0005680">
    <property type="term" value="C:anaphase-promoting complex"/>
    <property type="evidence" value="ECO:0007669"/>
    <property type="project" value="InterPro"/>
</dbReference>
<dbReference type="Gene3D" id="1.25.40.10">
    <property type="entry name" value="Tetratricopeptide repeat domain"/>
    <property type="match status" value="2"/>
</dbReference>
<keyword evidence="2" id="KW-0677">Repeat</keyword>
<dbReference type="Proteomes" id="UP000215335">
    <property type="component" value="Unassembled WGS sequence"/>
</dbReference>
<feature type="region of interest" description="Disordered" evidence="8">
    <location>
        <begin position="816"/>
        <end position="897"/>
    </location>
</feature>
<dbReference type="GO" id="GO:0051301">
    <property type="term" value="P:cell division"/>
    <property type="evidence" value="ECO:0007669"/>
    <property type="project" value="UniProtKB-KW"/>
</dbReference>
<dbReference type="PROSITE" id="PS50005">
    <property type="entry name" value="TPR"/>
    <property type="match status" value="2"/>
</dbReference>
<dbReference type="STRING" id="543379.A0A232F7T2"/>
<dbReference type="GO" id="GO:0016567">
    <property type="term" value="P:protein ubiquitination"/>
    <property type="evidence" value="ECO:0007669"/>
    <property type="project" value="TreeGrafter"/>
</dbReference>
<comment type="caution">
    <text evidence="10">The sequence shown here is derived from an EMBL/GenBank/DDBJ whole genome shotgun (WGS) entry which is preliminary data.</text>
</comment>
<dbReference type="EMBL" id="NNAY01000743">
    <property type="protein sequence ID" value="OXU26725.1"/>
    <property type="molecule type" value="Genomic_DNA"/>
</dbReference>
<dbReference type="InterPro" id="IPR011990">
    <property type="entry name" value="TPR-like_helical_dom_sf"/>
</dbReference>
<keyword evidence="11" id="KW-1185">Reference proteome</keyword>
<feature type="domain" description="Cdc23" evidence="9">
    <location>
        <begin position="13"/>
        <end position="248"/>
    </location>
</feature>
<protein>
    <recommendedName>
        <fullName evidence="9">Cdc23 domain-containing protein</fullName>
    </recommendedName>
</protein>
<dbReference type="OrthoDB" id="10262026at2759"/>
<dbReference type="Pfam" id="PF04049">
    <property type="entry name" value="ANAPC8"/>
    <property type="match status" value="1"/>
</dbReference>
<evidence type="ECO:0000256" key="6">
    <source>
        <dbReference type="ARBA" id="ARBA00023306"/>
    </source>
</evidence>
<organism evidence="10 11">
    <name type="scientific">Trichomalopsis sarcophagae</name>
    <dbReference type="NCBI Taxonomy" id="543379"/>
    <lineage>
        <taxon>Eukaryota</taxon>
        <taxon>Metazoa</taxon>
        <taxon>Ecdysozoa</taxon>
        <taxon>Arthropoda</taxon>
        <taxon>Hexapoda</taxon>
        <taxon>Insecta</taxon>
        <taxon>Pterygota</taxon>
        <taxon>Neoptera</taxon>
        <taxon>Endopterygota</taxon>
        <taxon>Hymenoptera</taxon>
        <taxon>Apocrita</taxon>
        <taxon>Proctotrupomorpha</taxon>
        <taxon>Chalcidoidea</taxon>
        <taxon>Pteromalidae</taxon>
        <taxon>Pteromalinae</taxon>
        <taxon>Trichomalopsis</taxon>
    </lineage>
</organism>
<sequence length="914" mass="105487">MEESMLKFDIKEVKSDLLKAIAECSQRGLMHTTKWLAELNYSLKNIKLDPSDTPSDISIAEPSEEEDIYTLAKSYFDLKEYDRSAYFLNSSNSAKARFLYFYSLYLSDEKKKIDNMTDVPSDLLKNSSLKHLCSELRKEHIAENLDGYGLYLYGVILKKLQLAKEAIDILVQSIHKQPMHWGTWLELESLITDREKLEALVLPNHWIKRFFLAHMYLELQLLDEGLALYCDLQAMGFRKNGYVLAQTAIAVHYRRDVDNAIATFKQIIEDDPYRLDNMDTYSNLLYVKELKNELAYLAHRATEIDKYRLETCCIVGNYYSLRADHQKAVMYFHRALKLNPQYLSAWTLLGHEFMEMKNTNGAIHSYRQAIEVNKRDYRAWYGLGQTYEILKMPFYGLYYYKQAQLLRPRDSRMVLALGEAYEKQDRIPEALKCYYKACNVGDIEGMALIRLAQLYEKLGHHDNAAAAYTDFVTDEYRNEDRTELSHAYKFLTQYHLKREELDQANHYAQKCLQYDETKEEAKAFLRTIAQKRIKVEENPMVVEDMNETDPIGDTENRAVATTPAGSQLSPMNLSFTPTHPRALTAQQPRSSSILTFMPIISIITSTIFAISSHRPRSSCCGEGDECRAFPRASLLSSCRRRLRRLDISVSRYSNNCSWNFKSNSSSRACKTISGSFKFNNGNNRLNSGNSARCPACRKSIIVIMITGTSQDAVLNESRHSQDRSPTETSLCELNKLQVFSEIQNLELLTSPKFNDFPQDLKEYLRSERMILADVRSIIASENSDILQSCNENNEEKKATVDVRSLENKTYANILQSGPRYDLNSSPTSDEHSCDMKPLQATRRYNRRSKSTNSGHNVNEIQTDHNEASNSALALETRKRTKAPYKFRKQSNYNKNSKIYDDSWQVETLSRKKRN</sequence>
<keyword evidence="5 7" id="KW-0802">TPR repeat</keyword>
<evidence type="ECO:0000256" key="5">
    <source>
        <dbReference type="ARBA" id="ARBA00022803"/>
    </source>
</evidence>
<accession>A0A232F7T2</accession>
<evidence type="ECO:0000256" key="7">
    <source>
        <dbReference type="PROSITE-ProRule" id="PRU00339"/>
    </source>
</evidence>
<dbReference type="PANTHER" id="PTHR12558">
    <property type="entry name" value="CELL DIVISION CYCLE 16,23,27"/>
    <property type="match status" value="1"/>
</dbReference>
<dbReference type="PANTHER" id="PTHR12558:SF10">
    <property type="entry name" value="CELL DIVISION CYCLE PROTEIN 23 HOMOLOG"/>
    <property type="match status" value="1"/>
</dbReference>
<dbReference type="Pfam" id="PF13181">
    <property type="entry name" value="TPR_8"/>
    <property type="match status" value="2"/>
</dbReference>
<reference evidence="10 11" key="1">
    <citation type="journal article" date="2017" name="Curr. Biol.">
        <title>The Evolution of Venom by Co-option of Single-Copy Genes.</title>
        <authorList>
            <person name="Martinson E.O."/>
            <person name="Mrinalini"/>
            <person name="Kelkar Y.D."/>
            <person name="Chang C.H."/>
            <person name="Werren J.H."/>
        </authorList>
    </citation>
    <scope>NUCLEOTIDE SEQUENCE [LARGE SCALE GENOMIC DNA]</scope>
    <source>
        <strain evidence="10 11">Alberta</strain>
        <tissue evidence="10">Whole body</tissue>
    </source>
</reference>
<evidence type="ECO:0000256" key="3">
    <source>
        <dbReference type="ARBA" id="ARBA00022776"/>
    </source>
</evidence>
<proteinExistence type="predicted"/>
<evidence type="ECO:0000256" key="8">
    <source>
        <dbReference type="SAM" id="MobiDB-lite"/>
    </source>
</evidence>
<evidence type="ECO:0000256" key="4">
    <source>
        <dbReference type="ARBA" id="ARBA00022786"/>
    </source>
</evidence>
<dbReference type="GO" id="GO:0045842">
    <property type="term" value="P:positive regulation of mitotic metaphase/anaphase transition"/>
    <property type="evidence" value="ECO:0007669"/>
    <property type="project" value="TreeGrafter"/>
</dbReference>
<dbReference type="Pfam" id="PF13414">
    <property type="entry name" value="TPR_11"/>
    <property type="match status" value="1"/>
</dbReference>
<evidence type="ECO:0000313" key="11">
    <source>
        <dbReference type="Proteomes" id="UP000215335"/>
    </source>
</evidence>
<dbReference type="AlphaFoldDB" id="A0A232F7T2"/>
<evidence type="ECO:0000259" key="9">
    <source>
        <dbReference type="Pfam" id="PF04049"/>
    </source>
</evidence>
<dbReference type="SUPFAM" id="SSF48452">
    <property type="entry name" value="TPR-like"/>
    <property type="match status" value="1"/>
</dbReference>
<gene>
    <name evidence="10" type="ORF">TSAR_000382</name>
</gene>
<feature type="compositionally biased region" description="Polar residues" evidence="8">
    <location>
        <begin position="850"/>
        <end position="860"/>
    </location>
</feature>
<dbReference type="InterPro" id="IPR019734">
    <property type="entry name" value="TPR_rpt"/>
</dbReference>
<feature type="repeat" description="TPR" evidence="7">
    <location>
        <begin position="309"/>
        <end position="342"/>
    </location>
</feature>
<dbReference type="GO" id="GO:0031145">
    <property type="term" value="P:anaphase-promoting complex-dependent catabolic process"/>
    <property type="evidence" value="ECO:0007669"/>
    <property type="project" value="TreeGrafter"/>
</dbReference>
<keyword evidence="1" id="KW-0132">Cell division</keyword>
<dbReference type="InterPro" id="IPR007192">
    <property type="entry name" value="APC8"/>
</dbReference>
<keyword evidence="6" id="KW-0131">Cell cycle</keyword>
<feature type="repeat" description="TPR" evidence="7">
    <location>
        <begin position="343"/>
        <end position="376"/>
    </location>
</feature>
<keyword evidence="3" id="KW-0498">Mitosis</keyword>
<keyword evidence="4" id="KW-0833">Ubl conjugation pathway</keyword>
<name>A0A232F7T2_9HYME</name>
<evidence type="ECO:0000256" key="1">
    <source>
        <dbReference type="ARBA" id="ARBA00022618"/>
    </source>
</evidence>
<evidence type="ECO:0000313" key="10">
    <source>
        <dbReference type="EMBL" id="OXU26725.1"/>
    </source>
</evidence>